<dbReference type="GO" id="GO:0071949">
    <property type="term" value="F:FAD binding"/>
    <property type="evidence" value="ECO:0007669"/>
    <property type="project" value="InterPro"/>
</dbReference>
<accession>A0A402BDG3</accession>
<name>A0A402BDG3_9CHLR</name>
<dbReference type="Gene3D" id="3.40.30.120">
    <property type="match status" value="1"/>
</dbReference>
<proteinExistence type="inferred from homology"/>
<dbReference type="InterPro" id="IPR050641">
    <property type="entry name" value="RIFMO-like"/>
</dbReference>
<dbReference type="RefSeq" id="WP_126629703.1">
    <property type="nucleotide sequence ID" value="NZ_BIFT01000002.1"/>
</dbReference>
<reference evidence="7" key="1">
    <citation type="submission" date="2018-12" db="EMBL/GenBank/DDBJ databases">
        <title>Tengunoibacter tsumagoiensis gen. nov., sp. nov., Dictyobacter kobayashii sp. nov., D. alpinus sp. nov., and D. joshuensis sp. nov. and description of Dictyobacteraceae fam. nov. within the order Ktedonobacterales isolated from Tengu-no-mugimeshi.</title>
        <authorList>
            <person name="Wang C.M."/>
            <person name="Zheng Y."/>
            <person name="Sakai Y."/>
            <person name="Toyoda A."/>
            <person name="Minakuchi Y."/>
            <person name="Abe K."/>
            <person name="Yokota A."/>
            <person name="Yabe S."/>
        </authorList>
    </citation>
    <scope>NUCLEOTIDE SEQUENCE [LARGE SCALE GENOMIC DNA]</scope>
    <source>
        <strain evidence="7">Uno16</strain>
    </source>
</reference>
<dbReference type="InterPro" id="IPR002938">
    <property type="entry name" value="FAD-bd"/>
</dbReference>
<dbReference type="GO" id="GO:0016709">
    <property type="term" value="F:oxidoreductase activity, acting on paired donors, with incorporation or reduction of molecular oxygen, NAD(P)H as one donor, and incorporation of one atom of oxygen"/>
    <property type="evidence" value="ECO:0007669"/>
    <property type="project" value="UniProtKB-ARBA"/>
</dbReference>
<dbReference type="PANTHER" id="PTHR43004">
    <property type="entry name" value="TRK SYSTEM POTASSIUM UPTAKE PROTEIN"/>
    <property type="match status" value="1"/>
</dbReference>
<sequence>MTLCSSDILIIGAGPVGLTLAGELLRYGVSCRVIEKRVEPATSSRALGTHARTQEVFMAMGIFDEIRSHAQPVHRFDMYERGERLGSFDLPLESFGTPATSSLFIGQATTERILREHVLSLGGCIEDGVELVSFTQHPDHVSVTLRDDQEQEQHLSVSWLVGCDGGHSAVRKHLQLPFEGAADETWLVVDAQVEWNLPNDAIQMFRSPDGVVMAFPFPEAGKWRLLETNIPEPLNETTVARVLTDKIGRTLNRPITVHVPSWMSRFTIQQRKVLTMSVRRCFLAGDAAHVHSPASGQGLNTGIQDAYNLAWKLALVVQGKARESLLASYTLEREPIAAHLLRSALLSTRLISPRNPLVKYAGSVMKQVLRFEPLRHAISLRITRGMTALTISYPHSPIVGENWMSRSGRRSFFLNANHYFSPGFAPGSRVPDMLIDRGAGTHLFDYLQRTYFTLLLFTGKNASDEVYEALKEIIATISERYGDTIAVLVVSSSKLVVPSILEQQAEVIRDLEVTMHRRFGIMGNGVYLIRPDGYVGYRGQPVASDALFNYIEAFLVPGTAPHTERFIENY</sequence>
<evidence type="ECO:0000256" key="3">
    <source>
        <dbReference type="ARBA" id="ARBA00022630"/>
    </source>
</evidence>
<comment type="cofactor">
    <cofactor evidence="1">
        <name>FAD</name>
        <dbReference type="ChEBI" id="CHEBI:57692"/>
    </cofactor>
</comment>
<comment type="similarity">
    <text evidence="2">Belongs to the PheA/TfdB FAD monooxygenase family.</text>
</comment>
<evidence type="ECO:0000313" key="6">
    <source>
        <dbReference type="EMBL" id="GCE29443.1"/>
    </source>
</evidence>
<dbReference type="InterPro" id="IPR036249">
    <property type="entry name" value="Thioredoxin-like_sf"/>
</dbReference>
<organism evidence="6 7">
    <name type="scientific">Dictyobacter alpinus</name>
    <dbReference type="NCBI Taxonomy" id="2014873"/>
    <lineage>
        <taxon>Bacteria</taxon>
        <taxon>Bacillati</taxon>
        <taxon>Chloroflexota</taxon>
        <taxon>Ktedonobacteria</taxon>
        <taxon>Ktedonobacterales</taxon>
        <taxon>Dictyobacteraceae</taxon>
        <taxon>Dictyobacter</taxon>
    </lineage>
</organism>
<dbReference type="Gene3D" id="3.30.70.2450">
    <property type="match status" value="1"/>
</dbReference>
<protein>
    <submittedName>
        <fullName evidence="6">Oxygenase</fullName>
    </submittedName>
</protein>
<dbReference type="OrthoDB" id="140526at2"/>
<dbReference type="PANTHER" id="PTHR43004:SF19">
    <property type="entry name" value="BINDING MONOOXYGENASE, PUTATIVE (JCVI)-RELATED"/>
    <property type="match status" value="1"/>
</dbReference>
<evidence type="ECO:0000256" key="4">
    <source>
        <dbReference type="ARBA" id="ARBA00022827"/>
    </source>
</evidence>
<gene>
    <name evidence="6" type="ORF">KDA_49270</name>
</gene>
<dbReference type="InterPro" id="IPR036188">
    <property type="entry name" value="FAD/NAD-bd_sf"/>
</dbReference>
<keyword evidence="3" id="KW-0285">Flavoprotein</keyword>
<dbReference type="SUPFAM" id="SSF51905">
    <property type="entry name" value="FAD/NAD(P)-binding domain"/>
    <property type="match status" value="1"/>
</dbReference>
<feature type="domain" description="FAD-binding" evidence="5">
    <location>
        <begin position="7"/>
        <end position="343"/>
    </location>
</feature>
<evidence type="ECO:0000256" key="2">
    <source>
        <dbReference type="ARBA" id="ARBA00007801"/>
    </source>
</evidence>
<dbReference type="Proteomes" id="UP000287171">
    <property type="component" value="Unassembled WGS sequence"/>
</dbReference>
<dbReference type="EMBL" id="BIFT01000002">
    <property type="protein sequence ID" value="GCE29443.1"/>
    <property type="molecule type" value="Genomic_DNA"/>
</dbReference>
<evidence type="ECO:0000259" key="5">
    <source>
        <dbReference type="Pfam" id="PF01494"/>
    </source>
</evidence>
<dbReference type="SUPFAM" id="SSF52833">
    <property type="entry name" value="Thioredoxin-like"/>
    <property type="match status" value="1"/>
</dbReference>
<comment type="caution">
    <text evidence="6">The sequence shown here is derived from an EMBL/GenBank/DDBJ whole genome shotgun (WGS) entry which is preliminary data.</text>
</comment>
<dbReference type="Gene3D" id="3.50.50.60">
    <property type="entry name" value="FAD/NAD(P)-binding domain"/>
    <property type="match status" value="1"/>
</dbReference>
<keyword evidence="7" id="KW-1185">Reference proteome</keyword>
<evidence type="ECO:0000313" key="7">
    <source>
        <dbReference type="Proteomes" id="UP000287171"/>
    </source>
</evidence>
<keyword evidence="4" id="KW-0274">FAD</keyword>
<dbReference type="Pfam" id="PF01494">
    <property type="entry name" value="FAD_binding_3"/>
    <property type="match status" value="1"/>
</dbReference>
<dbReference type="AlphaFoldDB" id="A0A402BDG3"/>
<dbReference type="PRINTS" id="PR00420">
    <property type="entry name" value="RNGMNOXGNASE"/>
</dbReference>
<evidence type="ECO:0000256" key="1">
    <source>
        <dbReference type="ARBA" id="ARBA00001974"/>
    </source>
</evidence>